<evidence type="ECO:0000256" key="5">
    <source>
        <dbReference type="ARBA" id="ARBA00022989"/>
    </source>
</evidence>
<keyword evidence="7 9" id="KW-0325">Glycoprotein</keyword>
<evidence type="ECO:0000256" key="3">
    <source>
        <dbReference type="ARBA" id="ARBA00022692"/>
    </source>
</evidence>
<keyword evidence="8 9" id="KW-0357">Heparan sulfate</keyword>
<feature type="non-terminal residue" evidence="13">
    <location>
        <position position="131"/>
    </location>
</feature>
<dbReference type="InterPro" id="IPR003585">
    <property type="entry name" value="Neurexin-like"/>
</dbReference>
<dbReference type="PROSITE" id="PS00964">
    <property type="entry name" value="SYNDECAN"/>
    <property type="match status" value="1"/>
</dbReference>
<dbReference type="GO" id="GO:0009986">
    <property type="term" value="C:cell surface"/>
    <property type="evidence" value="ECO:0007669"/>
    <property type="project" value="TreeGrafter"/>
</dbReference>
<keyword evidence="5 11" id="KW-1133">Transmembrane helix</keyword>
<reference evidence="13" key="1">
    <citation type="submission" date="2004-03" db="EMBL/GenBank/DDBJ databases">
        <title>A genome-wide screening approach for membrane-targeted gene products.</title>
        <authorList>
            <person name="Jaaro H."/>
            <person name="Levy Z."/>
            <person name="Fainzilber M."/>
        </authorList>
    </citation>
    <scope>NUCLEOTIDE SEQUENCE</scope>
    <source>
        <tissue evidence="13">CNS</tissue>
    </source>
</reference>
<evidence type="ECO:0000256" key="4">
    <source>
        <dbReference type="ARBA" id="ARBA00022974"/>
    </source>
</evidence>
<feature type="transmembrane region" description="Helical" evidence="11">
    <location>
        <begin position="88"/>
        <end position="112"/>
    </location>
</feature>
<accession>Q592R7</accession>
<evidence type="ECO:0000259" key="12">
    <source>
        <dbReference type="SMART" id="SM00294"/>
    </source>
</evidence>
<evidence type="ECO:0000313" key="13">
    <source>
        <dbReference type="EMBL" id="AAS86722.1"/>
    </source>
</evidence>
<organism evidence="13">
    <name type="scientific">Lymnaea stagnalis</name>
    <name type="common">Great pond snail</name>
    <name type="synonym">Helix stagnalis</name>
    <dbReference type="NCBI Taxonomy" id="6523"/>
    <lineage>
        <taxon>Eukaryota</taxon>
        <taxon>Metazoa</taxon>
        <taxon>Spiralia</taxon>
        <taxon>Lophotrochozoa</taxon>
        <taxon>Mollusca</taxon>
        <taxon>Gastropoda</taxon>
        <taxon>Heterobranchia</taxon>
        <taxon>Euthyneura</taxon>
        <taxon>Panpulmonata</taxon>
        <taxon>Hygrophila</taxon>
        <taxon>Lymnaeoidea</taxon>
        <taxon>Lymnaeidae</taxon>
        <taxon>Lymnaea</taxon>
    </lineage>
</organism>
<dbReference type="GO" id="GO:0016477">
    <property type="term" value="P:cell migration"/>
    <property type="evidence" value="ECO:0007669"/>
    <property type="project" value="TreeGrafter"/>
</dbReference>
<feature type="non-terminal residue" evidence="13">
    <location>
        <position position="1"/>
    </location>
</feature>
<dbReference type="Pfam" id="PF01034">
    <property type="entry name" value="Syndecan"/>
    <property type="match status" value="1"/>
</dbReference>
<comment type="similarity">
    <text evidence="2 9">Belongs to the syndecan proteoglycan family.</text>
</comment>
<dbReference type="EMBL" id="AY577398">
    <property type="protein sequence ID" value="AAS86722.1"/>
    <property type="molecule type" value="mRNA"/>
</dbReference>
<evidence type="ECO:0000256" key="2">
    <source>
        <dbReference type="ARBA" id="ARBA00005343"/>
    </source>
</evidence>
<name>Q592R7_LYMST</name>
<proteinExistence type="evidence at transcript level"/>
<dbReference type="InterPro" id="IPR030479">
    <property type="entry name" value="Syndecan_CS"/>
</dbReference>
<evidence type="ECO:0000256" key="1">
    <source>
        <dbReference type="ARBA" id="ARBA00004479"/>
    </source>
</evidence>
<feature type="domain" description="Neurexin/syndecan/glycophorin C" evidence="12">
    <location>
        <begin position="111"/>
        <end position="129"/>
    </location>
</feature>
<keyword evidence="6 11" id="KW-0472">Membrane</keyword>
<comment type="function">
    <text evidence="9">Cell surface proteoglycan.</text>
</comment>
<protein>
    <recommendedName>
        <fullName evidence="9">Syndecan</fullName>
    </recommendedName>
</protein>
<dbReference type="InterPro" id="IPR001050">
    <property type="entry name" value="Syndecan"/>
</dbReference>
<evidence type="ECO:0000256" key="8">
    <source>
        <dbReference type="ARBA" id="ARBA00023207"/>
    </source>
</evidence>
<feature type="compositionally biased region" description="Polar residues" evidence="10">
    <location>
        <begin position="23"/>
        <end position="33"/>
    </location>
</feature>
<keyword evidence="3 9" id="KW-0812">Transmembrane</keyword>
<comment type="subcellular location">
    <subcellularLocation>
        <location evidence="1 9">Membrane</location>
        <topology evidence="1 9">Single-pass type I membrane protein</topology>
    </subcellularLocation>
</comment>
<evidence type="ECO:0000256" key="10">
    <source>
        <dbReference type="SAM" id="MobiDB-lite"/>
    </source>
</evidence>
<evidence type="ECO:0000256" key="6">
    <source>
        <dbReference type="ARBA" id="ARBA00023136"/>
    </source>
</evidence>
<dbReference type="AlphaFoldDB" id="Q592R7"/>
<evidence type="ECO:0000256" key="7">
    <source>
        <dbReference type="ARBA" id="ARBA00023180"/>
    </source>
</evidence>
<sequence>KSSQGETSMEEDKKVINIDEPTDNTPKTVTEENGTMVIDEDINVNIDKTDGNTGSSEEVDEDNKSGTDRNSQASVEKASSEIMTQPGILAGIIGGSVVVLLCVVLLIMFLIYRMRKKDEGSYPLDEPRKPP</sequence>
<dbReference type="GO" id="GO:0016020">
    <property type="term" value="C:membrane"/>
    <property type="evidence" value="ECO:0007669"/>
    <property type="project" value="UniProtKB-SubCell"/>
</dbReference>
<dbReference type="SMART" id="SM00294">
    <property type="entry name" value="4.1m"/>
    <property type="match status" value="1"/>
</dbReference>
<dbReference type="PANTHER" id="PTHR10915:SF1">
    <property type="entry name" value="SYNDECAN"/>
    <property type="match status" value="1"/>
</dbReference>
<keyword evidence="4 9" id="KW-0654">Proteoglycan</keyword>
<dbReference type="InterPro" id="IPR027789">
    <property type="entry name" value="Syndecan/Neurexin_dom"/>
</dbReference>
<feature type="region of interest" description="Disordered" evidence="10">
    <location>
        <begin position="1"/>
        <end position="80"/>
    </location>
</feature>
<dbReference type="PANTHER" id="PTHR10915">
    <property type="entry name" value="SYNDECAN"/>
    <property type="match status" value="1"/>
</dbReference>
<evidence type="ECO:0000256" key="11">
    <source>
        <dbReference type="SAM" id="Phobius"/>
    </source>
</evidence>
<evidence type="ECO:0000256" key="9">
    <source>
        <dbReference type="RuleBase" id="RU000649"/>
    </source>
</evidence>